<keyword evidence="1" id="KW-0547">Nucleotide-binding</keyword>
<dbReference type="OrthoDB" id="9801441at2"/>
<keyword evidence="2 5" id="KW-0067">ATP-binding</keyword>
<dbReference type="NCBIfam" id="NF000355">
    <property type="entry name" value="ribo_prot_ABC_F"/>
    <property type="match status" value="1"/>
</dbReference>
<gene>
    <name evidence="5" type="ORF">BACCAP_04179</name>
</gene>
<dbReference type="EMBL" id="AAXG02000045">
    <property type="protein sequence ID" value="EDM98033.1"/>
    <property type="molecule type" value="Genomic_DNA"/>
</dbReference>
<dbReference type="SMART" id="SM00382">
    <property type="entry name" value="AAA"/>
    <property type="match status" value="2"/>
</dbReference>
<accession>A6P112</accession>
<dbReference type="eggNOG" id="COG0488">
    <property type="taxonomic scope" value="Bacteria"/>
</dbReference>
<dbReference type="InterPro" id="IPR017871">
    <property type="entry name" value="ABC_transporter-like_CS"/>
</dbReference>
<name>A6P112_9FIRM</name>
<evidence type="ECO:0000256" key="3">
    <source>
        <dbReference type="SAM" id="Coils"/>
    </source>
</evidence>
<proteinExistence type="predicted"/>
<dbReference type="InterPro" id="IPR027417">
    <property type="entry name" value="P-loop_NTPase"/>
</dbReference>
<keyword evidence="6" id="KW-1185">Reference proteome</keyword>
<feature type="domain" description="ABC transporter" evidence="4">
    <location>
        <begin position="306"/>
        <end position="494"/>
    </location>
</feature>
<dbReference type="CDD" id="cd03221">
    <property type="entry name" value="ABCF_EF-3"/>
    <property type="match status" value="2"/>
</dbReference>
<dbReference type="PROSITE" id="PS00211">
    <property type="entry name" value="ABC_TRANSPORTER_1"/>
    <property type="match status" value="1"/>
</dbReference>
<reference evidence="5 6" key="1">
    <citation type="submission" date="2007-04" db="EMBL/GenBank/DDBJ databases">
        <authorList>
            <person name="Fulton L."/>
            <person name="Clifton S."/>
            <person name="Fulton B."/>
            <person name="Xu J."/>
            <person name="Minx P."/>
            <person name="Pepin K.H."/>
            <person name="Johnson M."/>
            <person name="Thiruvilangam P."/>
            <person name="Bhonagiri V."/>
            <person name="Nash W.E."/>
            <person name="Mardis E.R."/>
            <person name="Wilson R.K."/>
        </authorList>
    </citation>
    <scope>NUCLEOTIDE SEQUENCE [LARGE SCALE GENOMIC DNA]</scope>
    <source>
        <strain evidence="5 6">ATCC 29799</strain>
    </source>
</reference>
<dbReference type="GO" id="GO:0016887">
    <property type="term" value="F:ATP hydrolysis activity"/>
    <property type="evidence" value="ECO:0007669"/>
    <property type="project" value="InterPro"/>
</dbReference>
<comment type="caution">
    <text evidence="5">The sequence shown here is derived from an EMBL/GenBank/DDBJ whole genome shotgun (WGS) entry which is preliminary data.</text>
</comment>
<protein>
    <submittedName>
        <fullName evidence="5">ABC transporter, ATP-binding protein</fullName>
    </submittedName>
</protein>
<reference evidence="5 6" key="2">
    <citation type="submission" date="2007-06" db="EMBL/GenBank/DDBJ databases">
        <title>Draft genome sequence of Pseudoflavonifractor capillosus ATCC 29799.</title>
        <authorList>
            <person name="Sudarsanam P."/>
            <person name="Ley R."/>
            <person name="Guruge J."/>
            <person name="Turnbaugh P.J."/>
            <person name="Mahowald M."/>
            <person name="Liep D."/>
            <person name="Gordon J."/>
        </authorList>
    </citation>
    <scope>NUCLEOTIDE SEQUENCE [LARGE SCALE GENOMIC DNA]</scope>
    <source>
        <strain evidence="5 6">ATCC 29799</strain>
    </source>
</reference>
<dbReference type="PANTHER" id="PTHR42855:SF2">
    <property type="entry name" value="DRUG RESISTANCE ABC TRANSPORTER,ATP-BINDING PROTEIN"/>
    <property type="match status" value="1"/>
</dbReference>
<keyword evidence="3" id="KW-0175">Coiled coil</keyword>
<organism evidence="5 6">
    <name type="scientific">Pseudoflavonifractor capillosus ATCC 29799</name>
    <dbReference type="NCBI Taxonomy" id="411467"/>
    <lineage>
        <taxon>Bacteria</taxon>
        <taxon>Bacillati</taxon>
        <taxon>Bacillota</taxon>
        <taxon>Clostridia</taxon>
        <taxon>Eubacteriales</taxon>
        <taxon>Oscillospiraceae</taxon>
        <taxon>Pseudoflavonifractor</taxon>
    </lineage>
</organism>
<evidence type="ECO:0000313" key="5">
    <source>
        <dbReference type="EMBL" id="EDM98033.1"/>
    </source>
</evidence>
<dbReference type="Gene3D" id="3.40.50.300">
    <property type="entry name" value="P-loop containing nucleotide triphosphate hydrolases"/>
    <property type="match status" value="2"/>
</dbReference>
<dbReference type="Pfam" id="PF00005">
    <property type="entry name" value="ABC_tran"/>
    <property type="match status" value="2"/>
</dbReference>
<dbReference type="SUPFAM" id="SSF52540">
    <property type="entry name" value="P-loop containing nucleoside triphosphate hydrolases"/>
    <property type="match status" value="2"/>
</dbReference>
<dbReference type="GO" id="GO:0005524">
    <property type="term" value="F:ATP binding"/>
    <property type="evidence" value="ECO:0007669"/>
    <property type="project" value="UniProtKB-KW"/>
</dbReference>
<dbReference type="PROSITE" id="PS50893">
    <property type="entry name" value="ABC_TRANSPORTER_2"/>
    <property type="match status" value="2"/>
</dbReference>
<evidence type="ECO:0000256" key="1">
    <source>
        <dbReference type="ARBA" id="ARBA00022741"/>
    </source>
</evidence>
<sequence length="494" mass="55982">MSLIQITDLTFAYDGSWDNVFEHASLQLDTSWRLGLVGRNGRGKTTLLRLLMGEYEYAGTISASVTFDYFPFPVSRPERDAMEVVESLLPETESWEIYRELSALEMDPEVLFRPFSSLSNGEQTKLLLAVLFLRPNRFLLLDEPTNHLDLEGRQVVSHYLSRKQGFILVSHDRVFLDGCVDHILSINKQNFDLQQGNFSSWWENKQRRDQWERAENEKLRRDIARLDAAARRTAAWSDKAESAKFGTGCADRGFVGHRAAKVMKRSKAAENRRREAAEEKSSLLKNIEQAPPLKLHPLSHPKRRLVEADHLAADYGLGPVCAPVSFSLMQGERLALTGRNGTGKSSLLKLVCGQKILHTGTLALASGLVVSVAPQDPSFLRGNLTDFTAESGIDETLFKTILRKLDFSRAQFEKDMAGYSAGQKKKVLLARSLCQSAHLYVWDEPLNYIDLFSRIQLEQLILEYQPTMLLVEHDRSFLDAVATRIIHLKRSETR</sequence>
<dbReference type="PANTHER" id="PTHR42855">
    <property type="entry name" value="ABC TRANSPORTER ATP-BINDING SUBUNIT"/>
    <property type="match status" value="1"/>
</dbReference>
<evidence type="ECO:0000313" key="6">
    <source>
        <dbReference type="Proteomes" id="UP000003639"/>
    </source>
</evidence>
<evidence type="ECO:0000259" key="4">
    <source>
        <dbReference type="PROSITE" id="PS50893"/>
    </source>
</evidence>
<dbReference type="InterPro" id="IPR003439">
    <property type="entry name" value="ABC_transporter-like_ATP-bd"/>
</dbReference>
<dbReference type="InterPro" id="IPR003593">
    <property type="entry name" value="AAA+_ATPase"/>
</dbReference>
<dbReference type="AlphaFoldDB" id="A6P112"/>
<feature type="coiled-coil region" evidence="3">
    <location>
        <begin position="259"/>
        <end position="286"/>
    </location>
</feature>
<dbReference type="STRING" id="411467.BACCAP_04179"/>
<dbReference type="RefSeq" id="WP_006574655.1">
    <property type="nucleotide sequence ID" value="NZ_AAXG02000045.1"/>
</dbReference>
<evidence type="ECO:0000256" key="2">
    <source>
        <dbReference type="ARBA" id="ARBA00022840"/>
    </source>
</evidence>
<feature type="domain" description="ABC transporter" evidence="4">
    <location>
        <begin position="4"/>
        <end position="213"/>
    </location>
</feature>
<dbReference type="InterPro" id="IPR051309">
    <property type="entry name" value="ABCF_ATPase"/>
</dbReference>
<dbReference type="Proteomes" id="UP000003639">
    <property type="component" value="Unassembled WGS sequence"/>
</dbReference>